<evidence type="ECO:0000313" key="4">
    <source>
        <dbReference type="Proteomes" id="UP000316921"/>
    </source>
</evidence>
<dbReference type="InterPro" id="IPR000209">
    <property type="entry name" value="Peptidase_S8/S53_dom"/>
</dbReference>
<dbReference type="Pfam" id="PF00082">
    <property type="entry name" value="Peptidase_S8"/>
    <property type="match status" value="1"/>
</dbReference>
<evidence type="ECO:0000256" key="1">
    <source>
        <dbReference type="PROSITE-ProRule" id="PRU01240"/>
    </source>
</evidence>
<accession>A0A518BFX0</accession>
<dbReference type="AlphaFoldDB" id="A0A518BFX0"/>
<gene>
    <name evidence="3" type="ORF">Pla133_09220</name>
</gene>
<keyword evidence="4" id="KW-1185">Reference proteome</keyword>
<reference evidence="3 4" key="1">
    <citation type="submission" date="2019-02" db="EMBL/GenBank/DDBJ databases">
        <title>Deep-cultivation of Planctomycetes and their phenomic and genomic characterization uncovers novel biology.</title>
        <authorList>
            <person name="Wiegand S."/>
            <person name="Jogler M."/>
            <person name="Boedeker C."/>
            <person name="Pinto D."/>
            <person name="Vollmers J."/>
            <person name="Rivas-Marin E."/>
            <person name="Kohn T."/>
            <person name="Peeters S.H."/>
            <person name="Heuer A."/>
            <person name="Rast P."/>
            <person name="Oberbeckmann S."/>
            <person name="Bunk B."/>
            <person name="Jeske O."/>
            <person name="Meyerdierks A."/>
            <person name="Storesund J.E."/>
            <person name="Kallscheuer N."/>
            <person name="Luecker S."/>
            <person name="Lage O.M."/>
            <person name="Pohl T."/>
            <person name="Merkel B.J."/>
            <person name="Hornburger P."/>
            <person name="Mueller R.-W."/>
            <person name="Bruemmer F."/>
            <person name="Labrenz M."/>
            <person name="Spormann A.M."/>
            <person name="Op den Camp H."/>
            <person name="Overmann J."/>
            <person name="Amann R."/>
            <person name="Jetten M.S.M."/>
            <person name="Mascher T."/>
            <person name="Medema M.H."/>
            <person name="Devos D.P."/>
            <person name="Kaster A.-K."/>
            <person name="Ovreas L."/>
            <person name="Rohde M."/>
            <person name="Galperin M.Y."/>
            <person name="Jogler C."/>
        </authorList>
    </citation>
    <scope>NUCLEOTIDE SEQUENCE [LARGE SCALE GENOMIC DNA]</scope>
    <source>
        <strain evidence="3 4">Pla133</strain>
    </source>
</reference>
<dbReference type="Gene3D" id="3.40.50.200">
    <property type="entry name" value="Peptidase S8/S53 domain"/>
    <property type="match status" value="1"/>
</dbReference>
<comment type="caution">
    <text evidence="1">Lacks conserved residue(s) required for the propagation of feature annotation.</text>
</comment>
<sequence length="134" mass="13621">MAAPHVAGAAGLILSRYPDLEWWRVKGRLLNAARPQPTLAGKTVTGGMLDVHRALGVWAAPTAGGLVVGSKLSPYSMSLSLLDGLPKAVAETPEDGVLNLVSGNASFVAVLTSGLGTKRITIQASGGPVLLGTP</sequence>
<dbReference type="SUPFAM" id="SSF52743">
    <property type="entry name" value="Subtilisin-like"/>
    <property type="match status" value="1"/>
</dbReference>
<dbReference type="Proteomes" id="UP000316921">
    <property type="component" value="Chromosome"/>
</dbReference>
<proteinExistence type="inferred from homology"/>
<dbReference type="GO" id="GO:0006508">
    <property type="term" value="P:proteolysis"/>
    <property type="evidence" value="ECO:0007669"/>
    <property type="project" value="InterPro"/>
</dbReference>
<dbReference type="GO" id="GO:0004252">
    <property type="term" value="F:serine-type endopeptidase activity"/>
    <property type="evidence" value="ECO:0007669"/>
    <property type="project" value="InterPro"/>
</dbReference>
<evidence type="ECO:0000313" key="3">
    <source>
        <dbReference type="EMBL" id="QDU65856.1"/>
    </source>
</evidence>
<comment type="similarity">
    <text evidence="1">Belongs to the peptidase S8 family.</text>
</comment>
<evidence type="ECO:0000259" key="2">
    <source>
        <dbReference type="Pfam" id="PF00082"/>
    </source>
</evidence>
<feature type="domain" description="Peptidase S8/S53" evidence="2">
    <location>
        <begin position="1"/>
        <end position="38"/>
    </location>
</feature>
<dbReference type="EMBL" id="CP036287">
    <property type="protein sequence ID" value="QDU65856.1"/>
    <property type="molecule type" value="Genomic_DNA"/>
</dbReference>
<dbReference type="InterPro" id="IPR036852">
    <property type="entry name" value="Peptidase_S8/S53_dom_sf"/>
</dbReference>
<protein>
    <recommendedName>
        <fullName evidence="2">Peptidase S8/S53 domain-containing protein</fullName>
    </recommendedName>
</protein>
<dbReference type="PROSITE" id="PS51892">
    <property type="entry name" value="SUBTILASE"/>
    <property type="match status" value="1"/>
</dbReference>
<name>A0A518BFX0_9BACT</name>
<dbReference type="KEGG" id="pbap:Pla133_09220"/>
<organism evidence="3 4">
    <name type="scientific">Engelhardtia mirabilis</name>
    <dbReference type="NCBI Taxonomy" id="2528011"/>
    <lineage>
        <taxon>Bacteria</taxon>
        <taxon>Pseudomonadati</taxon>
        <taxon>Planctomycetota</taxon>
        <taxon>Planctomycetia</taxon>
        <taxon>Planctomycetia incertae sedis</taxon>
        <taxon>Engelhardtia</taxon>
    </lineage>
</organism>